<evidence type="ECO:0000259" key="1">
    <source>
        <dbReference type="Pfam" id="PF01266"/>
    </source>
</evidence>
<dbReference type="RefSeq" id="WP_034707838.1">
    <property type="nucleotide sequence ID" value="NZ_JPRO01000030.1"/>
</dbReference>
<proteinExistence type="predicted"/>
<dbReference type="InterPro" id="IPR006076">
    <property type="entry name" value="FAD-dep_OxRdtase"/>
</dbReference>
<feature type="domain" description="FAD dependent oxidoreductase" evidence="1">
    <location>
        <begin position="30"/>
        <end position="382"/>
    </location>
</feature>
<dbReference type="PANTHER" id="PTHR13847:SF201">
    <property type="entry name" value="PUTATIBE OXIDOREDUCTASE"/>
    <property type="match status" value="1"/>
</dbReference>
<dbReference type="Gene3D" id="3.50.50.60">
    <property type="entry name" value="FAD/NAD(P)-binding domain"/>
    <property type="match status" value="1"/>
</dbReference>
<dbReference type="PANTHER" id="PTHR13847">
    <property type="entry name" value="SARCOSINE DEHYDROGENASE-RELATED"/>
    <property type="match status" value="1"/>
</dbReference>
<dbReference type="OrthoDB" id="571248at2"/>
<dbReference type="eggNOG" id="COG0665">
    <property type="taxonomic scope" value="Bacteria"/>
</dbReference>
<dbReference type="InterPro" id="IPR036188">
    <property type="entry name" value="FAD/NAD-bd_sf"/>
</dbReference>
<reference evidence="2 3" key="1">
    <citation type="submission" date="2014-07" db="EMBL/GenBank/DDBJ databases">
        <title>Genome of Chryseobacterium luteum DSM 18605.</title>
        <authorList>
            <person name="Stropko S.J."/>
            <person name="Pipes S.E."/>
            <person name="Newman J.D."/>
        </authorList>
    </citation>
    <scope>NUCLEOTIDE SEQUENCE [LARGE SCALE GENOMIC DNA]</scope>
    <source>
        <strain evidence="2 3">DSM 18605</strain>
    </source>
</reference>
<dbReference type="STRING" id="421531.IX38_21630"/>
<dbReference type="GO" id="GO:0005737">
    <property type="term" value="C:cytoplasm"/>
    <property type="evidence" value="ECO:0007669"/>
    <property type="project" value="TreeGrafter"/>
</dbReference>
<accession>A0A085YY59</accession>
<gene>
    <name evidence="2" type="ORF">IX38_21630</name>
</gene>
<dbReference type="SUPFAM" id="SSF51905">
    <property type="entry name" value="FAD/NAD(P)-binding domain"/>
    <property type="match status" value="1"/>
</dbReference>
<dbReference type="EMBL" id="JPRO01000030">
    <property type="protein sequence ID" value="KFE97122.1"/>
    <property type="molecule type" value="Genomic_DNA"/>
</dbReference>
<dbReference type="Proteomes" id="UP000028703">
    <property type="component" value="Unassembled WGS sequence"/>
</dbReference>
<dbReference type="AlphaFoldDB" id="A0A085YY59"/>
<name>A0A085YY59_9FLAO</name>
<sequence>MDLKSNEPFWLLKNGLTATYPSLKSNEECDVLIIGGGITGSLIAHQMVNDGYKTILIDKREICNGSTSATTSMLQYEIDVPLFELIELIGRKGAVESYKACSEAIDTLEKLSKTIRSDAGYKRKKSLYFASKKKDADWLKKEYEARKDAGFEVKWLEADQVLEQFGFEKTYGAILSKQGASIDAFRFAHELFQHNVKKGLKIFDKTEMKKVEYHKGFNLVTVDSGFQIKAKKVIYCIGYESKSLLKENFVDLKSTYAIVSEVDGEKFKNISNTLVWNTDDPYIYMRTTDDGRILIGGGDEDFYDAEKRDALLNQKEKEILKNLKKIKPDYHFYTDFVWAGTFGETKDGLPYIGEHKKFKNSYFVLGFGGNGITFSVTGMQMASEFMKNKKHLLSGYFKFGR</sequence>
<dbReference type="Gene3D" id="3.30.9.10">
    <property type="entry name" value="D-Amino Acid Oxidase, subunit A, domain 2"/>
    <property type="match status" value="1"/>
</dbReference>
<dbReference type="Pfam" id="PF01266">
    <property type="entry name" value="DAO"/>
    <property type="match status" value="1"/>
</dbReference>
<keyword evidence="3" id="KW-1185">Reference proteome</keyword>
<comment type="caution">
    <text evidence="2">The sequence shown here is derived from an EMBL/GenBank/DDBJ whole genome shotgun (WGS) entry which is preliminary data.</text>
</comment>
<evidence type="ECO:0000313" key="3">
    <source>
        <dbReference type="Proteomes" id="UP000028703"/>
    </source>
</evidence>
<evidence type="ECO:0000313" key="2">
    <source>
        <dbReference type="EMBL" id="KFE97122.1"/>
    </source>
</evidence>
<organism evidence="2 3">
    <name type="scientific">Chryseobacterium luteum</name>
    <dbReference type="NCBI Taxonomy" id="421531"/>
    <lineage>
        <taxon>Bacteria</taxon>
        <taxon>Pseudomonadati</taxon>
        <taxon>Bacteroidota</taxon>
        <taxon>Flavobacteriia</taxon>
        <taxon>Flavobacteriales</taxon>
        <taxon>Weeksellaceae</taxon>
        <taxon>Chryseobacterium group</taxon>
        <taxon>Chryseobacterium</taxon>
    </lineage>
</organism>
<protein>
    <submittedName>
        <fullName evidence="2">FAD-dependent oxidoreductase</fullName>
    </submittedName>
</protein>